<protein>
    <recommendedName>
        <fullName evidence="1">FBD domain-containing protein</fullName>
    </recommendedName>
</protein>
<keyword evidence="3" id="KW-1185">Reference proteome</keyword>
<evidence type="ECO:0000259" key="1">
    <source>
        <dbReference type="SMART" id="SM00579"/>
    </source>
</evidence>
<proteinExistence type="predicted"/>
<feature type="domain" description="FBD" evidence="1">
    <location>
        <begin position="57"/>
        <end position="127"/>
    </location>
</feature>
<evidence type="ECO:0000313" key="3">
    <source>
        <dbReference type="Proteomes" id="UP001154282"/>
    </source>
</evidence>
<dbReference type="EMBL" id="CAMGYJ010000007">
    <property type="protein sequence ID" value="CAI0452886.1"/>
    <property type="molecule type" value="Genomic_DNA"/>
</dbReference>
<feature type="non-terminal residue" evidence="2">
    <location>
        <position position="1"/>
    </location>
</feature>
<name>A0AAV0N3A2_9ROSI</name>
<gene>
    <name evidence="2" type="ORF">LITE_LOCUS31391</name>
</gene>
<evidence type="ECO:0000313" key="2">
    <source>
        <dbReference type="EMBL" id="CAI0452886.1"/>
    </source>
</evidence>
<dbReference type="AlphaFoldDB" id="A0AAV0N3A2"/>
<dbReference type="SMART" id="SM00579">
    <property type="entry name" value="FBD"/>
    <property type="match status" value="1"/>
</dbReference>
<reference evidence="2" key="1">
    <citation type="submission" date="2022-08" db="EMBL/GenBank/DDBJ databases">
        <authorList>
            <person name="Gutierrez-Valencia J."/>
        </authorList>
    </citation>
    <scope>NUCLEOTIDE SEQUENCE</scope>
</reference>
<comment type="caution">
    <text evidence="2">The sequence shown here is derived from an EMBL/GenBank/DDBJ whole genome shotgun (WGS) entry which is preliminary data.</text>
</comment>
<organism evidence="2 3">
    <name type="scientific">Linum tenue</name>
    <dbReference type="NCBI Taxonomy" id="586396"/>
    <lineage>
        <taxon>Eukaryota</taxon>
        <taxon>Viridiplantae</taxon>
        <taxon>Streptophyta</taxon>
        <taxon>Embryophyta</taxon>
        <taxon>Tracheophyta</taxon>
        <taxon>Spermatophyta</taxon>
        <taxon>Magnoliopsida</taxon>
        <taxon>eudicotyledons</taxon>
        <taxon>Gunneridae</taxon>
        <taxon>Pentapetalae</taxon>
        <taxon>rosids</taxon>
        <taxon>fabids</taxon>
        <taxon>Malpighiales</taxon>
        <taxon>Linaceae</taxon>
        <taxon>Linum</taxon>
    </lineage>
</organism>
<accession>A0AAV0N3A2</accession>
<dbReference type="Proteomes" id="UP001154282">
    <property type="component" value="Unassembled WGS sequence"/>
</dbReference>
<sequence length="135" mass="15480">HLKIDTDPISCILLLFLNSTSSLQSLVVRIVRDIDLDEERDEASIVWVSDLAYSTPERPLSSLEEIEITEYKGGVHEFEMLAYLLEIGVALKKFTVSVVNHDLEIEEFARQLKLLQRGSSACEFLILRQENYRPL</sequence>
<dbReference type="Pfam" id="PF08387">
    <property type="entry name" value="FBD"/>
    <property type="match status" value="1"/>
</dbReference>
<dbReference type="InterPro" id="IPR006566">
    <property type="entry name" value="FBD"/>
</dbReference>